<keyword evidence="3" id="KW-1185">Reference proteome</keyword>
<dbReference type="GO" id="GO:0008757">
    <property type="term" value="F:S-adenosylmethionine-dependent methyltransferase activity"/>
    <property type="evidence" value="ECO:0007669"/>
    <property type="project" value="InterPro"/>
</dbReference>
<dbReference type="GO" id="GO:0032259">
    <property type="term" value="P:methylation"/>
    <property type="evidence" value="ECO:0007669"/>
    <property type="project" value="UniProtKB-KW"/>
</dbReference>
<dbReference type="CDD" id="cd02440">
    <property type="entry name" value="AdoMet_MTases"/>
    <property type="match status" value="1"/>
</dbReference>
<dbReference type="Proteomes" id="UP000282654">
    <property type="component" value="Unassembled WGS sequence"/>
</dbReference>
<evidence type="ECO:0000259" key="1">
    <source>
        <dbReference type="Pfam" id="PF08241"/>
    </source>
</evidence>
<dbReference type="Gene3D" id="3.40.50.150">
    <property type="entry name" value="Vaccinia Virus protein VP39"/>
    <property type="match status" value="1"/>
</dbReference>
<gene>
    <name evidence="2" type="ORF">EDD75_1295</name>
</gene>
<sequence>MGKGKAAANQQKKLPVLRSALKALLPAFLRNQWQAKWRRFKLEIPVGGVNFGDLRRSAPVCRVFGLDRGTPVDRHYIEQFLSNHATDVRGRVLEVGDDFYTKKYGGRRVTRSDILHVTGDNPKATIVADLTRSDDIPANAFDCVILTQTLQFIYDVKAAIRTLYRILKPGGVLLATVPGISQISRYDMDRWGEYWRFTTLSVRRLLTEVFPPENVKVNAHGNVTAAVAFLHGLAAEELSAAELAFNDPDYELLITVRAVKPLPNSEKGAGQ</sequence>
<reference evidence="2 3" key="1">
    <citation type="submission" date="2018-11" db="EMBL/GenBank/DDBJ databases">
        <title>Genomic Encyclopedia of Type Strains, Phase IV (KMG-IV): sequencing the most valuable type-strain genomes for metagenomic binning, comparative biology and taxonomic classification.</title>
        <authorList>
            <person name="Goeker M."/>
        </authorList>
    </citation>
    <scope>NUCLEOTIDE SEQUENCE [LARGE SCALE GENOMIC DNA]</scope>
    <source>
        <strain evidence="2 3">DSM 102936</strain>
    </source>
</reference>
<name>A0A3N5BMR3_9THEO</name>
<dbReference type="OrthoDB" id="9794124at2"/>
<dbReference type="Pfam" id="PF08241">
    <property type="entry name" value="Methyltransf_11"/>
    <property type="match status" value="1"/>
</dbReference>
<dbReference type="RefSeq" id="WP_123929693.1">
    <property type="nucleotide sequence ID" value="NZ_RKRE01000002.1"/>
</dbReference>
<feature type="domain" description="Methyltransferase type 11" evidence="1">
    <location>
        <begin position="125"/>
        <end position="174"/>
    </location>
</feature>
<evidence type="ECO:0000313" key="2">
    <source>
        <dbReference type="EMBL" id="RPF47025.1"/>
    </source>
</evidence>
<comment type="caution">
    <text evidence="2">The sequence shown here is derived from an EMBL/GenBank/DDBJ whole genome shotgun (WGS) entry which is preliminary data.</text>
</comment>
<protein>
    <submittedName>
        <fullName evidence="2">Methyltransferase family protein</fullName>
    </submittedName>
</protein>
<proteinExistence type="predicted"/>
<keyword evidence="2" id="KW-0808">Transferase</keyword>
<keyword evidence="2" id="KW-0489">Methyltransferase</keyword>
<evidence type="ECO:0000313" key="3">
    <source>
        <dbReference type="Proteomes" id="UP000282654"/>
    </source>
</evidence>
<dbReference type="AlphaFoldDB" id="A0A3N5BMR3"/>
<organism evidence="2 3">
    <name type="scientific">Thermodesulfitimonas autotrophica</name>
    <dbReference type="NCBI Taxonomy" id="1894989"/>
    <lineage>
        <taxon>Bacteria</taxon>
        <taxon>Bacillati</taxon>
        <taxon>Bacillota</taxon>
        <taxon>Clostridia</taxon>
        <taxon>Thermoanaerobacterales</taxon>
        <taxon>Thermoanaerobacteraceae</taxon>
        <taxon>Thermodesulfitimonas</taxon>
    </lineage>
</organism>
<dbReference type="InterPro" id="IPR029063">
    <property type="entry name" value="SAM-dependent_MTases_sf"/>
</dbReference>
<dbReference type="SUPFAM" id="SSF53335">
    <property type="entry name" value="S-adenosyl-L-methionine-dependent methyltransferases"/>
    <property type="match status" value="1"/>
</dbReference>
<dbReference type="InterPro" id="IPR013216">
    <property type="entry name" value="Methyltransf_11"/>
</dbReference>
<accession>A0A3N5BMR3</accession>
<dbReference type="EMBL" id="RKRE01000002">
    <property type="protein sequence ID" value="RPF47025.1"/>
    <property type="molecule type" value="Genomic_DNA"/>
</dbReference>